<evidence type="ECO:0000313" key="3">
    <source>
        <dbReference type="EMBL" id="PIO58771.1"/>
    </source>
</evidence>
<dbReference type="EMBL" id="KZ359929">
    <property type="protein sequence ID" value="PIO58771.1"/>
    <property type="molecule type" value="Genomic_DNA"/>
</dbReference>
<keyword evidence="1" id="KW-0812">Transmembrane</keyword>
<dbReference type="GO" id="GO:0016757">
    <property type="term" value="F:glycosyltransferase activity"/>
    <property type="evidence" value="ECO:0007669"/>
    <property type="project" value="UniProtKB-UniRule"/>
</dbReference>
<keyword evidence="1" id="KW-0472">Membrane</keyword>
<proteinExistence type="inferred from homology"/>
<dbReference type="GO" id="GO:0032580">
    <property type="term" value="C:Golgi cisterna membrane"/>
    <property type="evidence" value="ECO:0007669"/>
    <property type="project" value="UniProtKB-SubCell"/>
</dbReference>
<protein>
    <recommendedName>
        <fullName evidence="1">Fucosyltransferase</fullName>
        <ecNumber evidence="1">2.4.1.-</ecNumber>
    </recommendedName>
</protein>
<dbReference type="EC" id="2.4.1.-" evidence="1"/>
<dbReference type="UniPathway" id="UPA00378"/>
<feature type="domain" description="Fucosyltransferase C-terminal" evidence="2">
    <location>
        <begin position="8"/>
        <end position="49"/>
    </location>
</feature>
<evidence type="ECO:0000313" key="4">
    <source>
        <dbReference type="Proteomes" id="UP000230423"/>
    </source>
</evidence>
<comment type="subcellular location">
    <subcellularLocation>
        <location evidence="1">Golgi apparatus</location>
        <location evidence="1">Golgi stack membrane</location>
        <topology evidence="1">Single-pass type II membrane protein</topology>
    </subcellularLocation>
</comment>
<accession>A0A2G9TLC4</accession>
<evidence type="ECO:0000259" key="2">
    <source>
        <dbReference type="Pfam" id="PF00852"/>
    </source>
</evidence>
<dbReference type="AlphaFoldDB" id="A0A2G9TLC4"/>
<feature type="non-terminal residue" evidence="3">
    <location>
        <position position="1"/>
    </location>
</feature>
<name>A0A2G9TLC4_TELCI</name>
<keyword evidence="1" id="KW-0328">Glycosyltransferase</keyword>
<dbReference type="OrthoDB" id="427096at2759"/>
<comment type="similarity">
    <text evidence="1">Belongs to the glycosyltransferase 10 family.</text>
</comment>
<dbReference type="Proteomes" id="UP000230423">
    <property type="component" value="Unassembled WGS sequence"/>
</dbReference>
<evidence type="ECO:0000256" key="1">
    <source>
        <dbReference type="RuleBase" id="RU003832"/>
    </source>
</evidence>
<keyword evidence="4" id="KW-1185">Reference proteome</keyword>
<reference evidence="3 4" key="1">
    <citation type="submission" date="2015-09" db="EMBL/GenBank/DDBJ databases">
        <title>Draft genome of the parasitic nematode Teladorsagia circumcincta isolate WARC Sus (inbred).</title>
        <authorList>
            <person name="Mitreva M."/>
        </authorList>
    </citation>
    <scope>NUCLEOTIDE SEQUENCE [LARGE SCALE GENOMIC DNA]</scope>
    <source>
        <strain evidence="3 4">S</strain>
    </source>
</reference>
<gene>
    <name evidence="3" type="ORF">TELCIR_19786</name>
</gene>
<organism evidence="3 4">
    <name type="scientific">Teladorsagia circumcincta</name>
    <name type="common">Brown stomach worm</name>
    <name type="synonym">Ostertagia circumcincta</name>
    <dbReference type="NCBI Taxonomy" id="45464"/>
    <lineage>
        <taxon>Eukaryota</taxon>
        <taxon>Metazoa</taxon>
        <taxon>Ecdysozoa</taxon>
        <taxon>Nematoda</taxon>
        <taxon>Chromadorea</taxon>
        <taxon>Rhabditida</taxon>
        <taxon>Rhabditina</taxon>
        <taxon>Rhabditomorpha</taxon>
        <taxon>Strongyloidea</taxon>
        <taxon>Trichostrongylidae</taxon>
        <taxon>Teladorsagia</taxon>
    </lineage>
</organism>
<dbReference type="InterPro" id="IPR038577">
    <property type="entry name" value="GT10-like_C_sf"/>
</dbReference>
<keyword evidence="1" id="KW-0808">Transferase</keyword>
<sequence length="66" mass="7470">SLNMSLINGKTLGAAWFVSNCYASSGREIYAEKLKQYYPVETYGACSDEFLRCEHGGYCERMLDTQ</sequence>
<dbReference type="InterPro" id="IPR055270">
    <property type="entry name" value="Glyco_tran_10_C"/>
</dbReference>
<keyword evidence="1" id="KW-0333">Golgi apparatus</keyword>
<dbReference type="Pfam" id="PF00852">
    <property type="entry name" value="Glyco_transf_10"/>
    <property type="match status" value="1"/>
</dbReference>
<dbReference type="SUPFAM" id="SSF53756">
    <property type="entry name" value="UDP-Glycosyltransferase/glycogen phosphorylase"/>
    <property type="match status" value="1"/>
</dbReference>
<dbReference type="Gene3D" id="3.40.50.11660">
    <property type="entry name" value="Glycosyl transferase family 10, C-terminal domain"/>
    <property type="match status" value="1"/>
</dbReference>